<dbReference type="Proteomes" id="UP000295083">
    <property type="component" value="Unassembled WGS sequence"/>
</dbReference>
<evidence type="ECO:0000313" key="2">
    <source>
        <dbReference type="EMBL" id="TDZ35998.1"/>
    </source>
</evidence>
<feature type="domain" description="Heterokaryon incompatibility" evidence="1">
    <location>
        <begin position="23"/>
        <end position="109"/>
    </location>
</feature>
<dbReference type="Pfam" id="PF06985">
    <property type="entry name" value="HET"/>
    <property type="match status" value="1"/>
</dbReference>
<evidence type="ECO:0000313" key="3">
    <source>
        <dbReference type="Proteomes" id="UP000295083"/>
    </source>
</evidence>
<organism evidence="2 3">
    <name type="scientific">Colletotrichum spinosum</name>
    <dbReference type="NCBI Taxonomy" id="1347390"/>
    <lineage>
        <taxon>Eukaryota</taxon>
        <taxon>Fungi</taxon>
        <taxon>Dikarya</taxon>
        <taxon>Ascomycota</taxon>
        <taxon>Pezizomycotina</taxon>
        <taxon>Sordariomycetes</taxon>
        <taxon>Hypocreomycetidae</taxon>
        <taxon>Glomerellales</taxon>
        <taxon>Glomerellaceae</taxon>
        <taxon>Colletotrichum</taxon>
        <taxon>Colletotrichum orbiculare species complex</taxon>
    </lineage>
</organism>
<name>A0A4R8QBL1_9PEZI</name>
<gene>
    <name evidence="2" type="primary">HET-E1-4</name>
    <name evidence="2" type="ORF">C8035_v009071</name>
</gene>
<protein>
    <submittedName>
        <fullName evidence="2">Vegetative incompatibility protein HET-E-1</fullName>
    </submittedName>
</protein>
<dbReference type="PANTHER" id="PTHR10622:SF10">
    <property type="entry name" value="HET DOMAIN-CONTAINING PROTEIN"/>
    <property type="match status" value="1"/>
</dbReference>
<comment type="caution">
    <text evidence="2">The sequence shown here is derived from an EMBL/GenBank/DDBJ whole genome shotgun (WGS) entry which is preliminary data.</text>
</comment>
<dbReference type="EMBL" id="QAPG01000035">
    <property type="protein sequence ID" value="TDZ35998.1"/>
    <property type="molecule type" value="Genomic_DNA"/>
</dbReference>
<sequence length="568" mass="63408">MRLINALTLDIEDFVDPKLIPPYAILSHTWGDSEATFHDWVDVFGKRRSKNGFPKIRETCRQAVRDGHTHAWIDTVCIDKTSSGELSEAINSMFSWYKNAAVCYIYMADVPTSPSSPFRRSRWFTRGWTLQELIAPKHAIFYSRDWQMLGTKSTLTTPISEVTGISPGCLRGTSSPTDFSIAQIMSWASGRVTTRPEDQAYCLLGLFGVNMPMLYGEGRKAFLRLQEEIIKTSDDHSIFVCDMDESNMTISEAAAPLAATPACFARSGLVLKLDITRSPSAAIPPFHSITNAGLLINLPLIQTLSTHFVLGVLNCGIQEGPWRGRVCIPLTSCISNYHHRYIRVATPRSWFCIGEESLQGLNLQSRQTENHTKPPNLDLTPNAYTKVMISMPPKHLRRSLSDRFFTTVRNGVDVFFLVVFPLGLSDYRLHAVDPPHALERETSLLAVMKSDESSTRGKALLVFQDMRGEKSKSVAVYLEAALEHHGALEDWPRTCQVLPNWMPTSGLKEASMLTSHTRQRASWVGDVLVALKTTIPPLAQTAPEASVILLAEVAFKLPRLLKSVERDS</sequence>
<proteinExistence type="predicted"/>
<dbReference type="PANTHER" id="PTHR10622">
    <property type="entry name" value="HET DOMAIN-CONTAINING PROTEIN"/>
    <property type="match status" value="1"/>
</dbReference>
<dbReference type="AlphaFoldDB" id="A0A4R8QBL1"/>
<keyword evidence="3" id="KW-1185">Reference proteome</keyword>
<reference evidence="2 3" key="1">
    <citation type="submission" date="2018-11" db="EMBL/GenBank/DDBJ databases">
        <title>Genome sequence and assembly of Colletotrichum spinosum.</title>
        <authorList>
            <person name="Gan P."/>
            <person name="Shirasu K."/>
        </authorList>
    </citation>
    <scope>NUCLEOTIDE SEQUENCE [LARGE SCALE GENOMIC DNA]</scope>
    <source>
        <strain evidence="2 3">CBS 515.97</strain>
    </source>
</reference>
<evidence type="ECO:0000259" key="1">
    <source>
        <dbReference type="Pfam" id="PF06985"/>
    </source>
</evidence>
<accession>A0A4R8QBL1</accession>
<dbReference type="InterPro" id="IPR010730">
    <property type="entry name" value="HET"/>
</dbReference>